<dbReference type="EMBL" id="LAZR01041916">
    <property type="protein sequence ID" value="KKL10798.1"/>
    <property type="molecule type" value="Genomic_DNA"/>
</dbReference>
<proteinExistence type="predicted"/>
<reference evidence="1" key="1">
    <citation type="journal article" date="2015" name="Nature">
        <title>Complex archaea that bridge the gap between prokaryotes and eukaryotes.</title>
        <authorList>
            <person name="Spang A."/>
            <person name="Saw J.H."/>
            <person name="Jorgensen S.L."/>
            <person name="Zaremba-Niedzwiedzka K."/>
            <person name="Martijn J."/>
            <person name="Lind A.E."/>
            <person name="van Eijk R."/>
            <person name="Schleper C."/>
            <person name="Guy L."/>
            <person name="Ettema T.J."/>
        </authorList>
    </citation>
    <scope>NUCLEOTIDE SEQUENCE</scope>
</reference>
<name>A0A0F9DFL4_9ZZZZ</name>
<accession>A0A0F9DFL4</accession>
<organism evidence="1">
    <name type="scientific">marine sediment metagenome</name>
    <dbReference type="NCBI Taxonomy" id="412755"/>
    <lineage>
        <taxon>unclassified sequences</taxon>
        <taxon>metagenomes</taxon>
        <taxon>ecological metagenomes</taxon>
    </lineage>
</organism>
<protein>
    <submittedName>
        <fullName evidence="1">Uncharacterized protein</fullName>
    </submittedName>
</protein>
<sequence length="83" mass="10033">MYRIESKIVEKLKEQDLNATDLLQEHAKKRTKRKISREGLRLLEEYHVLMKKIIVEDYDDQNTQLAMNSLQAIEEFQKELERK</sequence>
<dbReference type="AlphaFoldDB" id="A0A0F9DFL4"/>
<evidence type="ECO:0000313" key="1">
    <source>
        <dbReference type="EMBL" id="KKL10798.1"/>
    </source>
</evidence>
<gene>
    <name evidence="1" type="ORF">LCGC14_2552230</name>
</gene>
<comment type="caution">
    <text evidence="1">The sequence shown here is derived from an EMBL/GenBank/DDBJ whole genome shotgun (WGS) entry which is preliminary data.</text>
</comment>